<dbReference type="InterPro" id="IPR051675">
    <property type="entry name" value="Endo/Exo/Phosphatase_dom_1"/>
</dbReference>
<dbReference type="Proteomes" id="UP000249873">
    <property type="component" value="Chromosome"/>
</dbReference>
<dbReference type="EMBL" id="CP029480">
    <property type="protein sequence ID" value="AWV99126.1"/>
    <property type="molecule type" value="Genomic_DNA"/>
</dbReference>
<keyword evidence="1" id="KW-0472">Membrane</keyword>
<reference evidence="3 4" key="1">
    <citation type="submission" date="2018-05" db="EMBL/GenBank/DDBJ databases">
        <title>Complete genome sequence of Arcticibacterium luteifluviistationis SM1504T, a cytophagaceae bacterium isolated from Arctic surface seawater.</title>
        <authorList>
            <person name="Li Y."/>
            <person name="Qin Q.-L."/>
        </authorList>
    </citation>
    <scope>NUCLEOTIDE SEQUENCE [LARGE SCALE GENOMIC DNA]</scope>
    <source>
        <strain evidence="3 4">SM1504</strain>
    </source>
</reference>
<dbReference type="GO" id="GO:0015628">
    <property type="term" value="P:protein secretion by the type II secretion system"/>
    <property type="evidence" value="ECO:0007669"/>
    <property type="project" value="TreeGrafter"/>
</dbReference>
<sequence length="311" mass="36452">MTRIIQFLKEYFEINKHESLTIFWGTCAALIIAIATISLSNYHGLHEIKLLLTEYEDLDSPLNKLKAKEKERFKAKLPQSANINYSVFNPNTASQETLLKNGIPKYAAKNLINFRNKGKVYKTKEELLKVYGMSEEVYKRIERYIDLPSQEEERNYTTYERIYEDTTSIKIDYRARIVNPFDVNLASFEDLKQIRGIGEVFAKRIIKYRDGLGGFYKIEQVKDTYGLADSTYQELAKYAYLKEPPKKVKINKIEAKDWKTYDLKSYQKKAIIAYRKQHGDFKKIEDLEPIKVLNPELIKKISPYLDFSVSE</sequence>
<name>A0A2Z4GD16_9BACT</name>
<feature type="domain" description="Helix-hairpin-helix DNA-binding motif class 1" evidence="2">
    <location>
        <begin position="189"/>
        <end position="208"/>
    </location>
</feature>
<dbReference type="RefSeq" id="WP_111372319.1">
    <property type="nucleotide sequence ID" value="NZ_CP029480.1"/>
</dbReference>
<dbReference type="GO" id="GO:0003677">
    <property type="term" value="F:DNA binding"/>
    <property type="evidence" value="ECO:0007669"/>
    <property type="project" value="InterPro"/>
</dbReference>
<evidence type="ECO:0000256" key="1">
    <source>
        <dbReference type="SAM" id="Phobius"/>
    </source>
</evidence>
<dbReference type="PANTHER" id="PTHR21180:SF32">
    <property type="entry name" value="ENDONUCLEASE_EXONUCLEASE_PHOSPHATASE FAMILY DOMAIN-CONTAINING PROTEIN 1"/>
    <property type="match status" value="1"/>
</dbReference>
<dbReference type="SMART" id="SM00278">
    <property type="entry name" value="HhH1"/>
    <property type="match status" value="2"/>
</dbReference>
<protein>
    <recommendedName>
        <fullName evidence="2">Helix-hairpin-helix DNA-binding motif class 1 domain-containing protein</fullName>
    </recommendedName>
</protein>
<dbReference type="AlphaFoldDB" id="A0A2Z4GD16"/>
<dbReference type="Gene3D" id="1.10.150.310">
    <property type="entry name" value="Tex RuvX-like domain-like"/>
    <property type="match status" value="1"/>
</dbReference>
<evidence type="ECO:0000313" key="3">
    <source>
        <dbReference type="EMBL" id="AWV99126.1"/>
    </source>
</evidence>
<organism evidence="3 4">
    <name type="scientific">Arcticibacterium luteifluviistationis</name>
    <dbReference type="NCBI Taxonomy" id="1784714"/>
    <lineage>
        <taxon>Bacteria</taxon>
        <taxon>Pseudomonadati</taxon>
        <taxon>Bacteroidota</taxon>
        <taxon>Cytophagia</taxon>
        <taxon>Cytophagales</taxon>
        <taxon>Leadbetterellaceae</taxon>
        <taxon>Arcticibacterium</taxon>
    </lineage>
</organism>
<dbReference type="KEGG" id="als:DJ013_13495"/>
<keyword evidence="4" id="KW-1185">Reference proteome</keyword>
<dbReference type="OrthoDB" id="981124at2"/>
<dbReference type="Pfam" id="PF12836">
    <property type="entry name" value="HHH_3"/>
    <property type="match status" value="3"/>
</dbReference>
<feature type="domain" description="Helix-hairpin-helix DNA-binding motif class 1" evidence="2">
    <location>
        <begin position="125"/>
        <end position="144"/>
    </location>
</feature>
<proteinExistence type="predicted"/>
<dbReference type="Gene3D" id="1.10.150.280">
    <property type="entry name" value="AF1531-like domain"/>
    <property type="match status" value="2"/>
</dbReference>
<keyword evidence="1" id="KW-0812">Transmembrane</keyword>
<dbReference type="InterPro" id="IPR003583">
    <property type="entry name" value="Hlx-hairpin-Hlx_DNA-bd_motif"/>
</dbReference>
<dbReference type="InterPro" id="IPR010994">
    <property type="entry name" value="RuvA_2-like"/>
</dbReference>
<keyword evidence="1" id="KW-1133">Transmembrane helix</keyword>
<dbReference type="PANTHER" id="PTHR21180">
    <property type="entry name" value="ENDONUCLEASE/EXONUCLEASE/PHOSPHATASE FAMILY DOMAIN-CONTAINING PROTEIN 1"/>
    <property type="match status" value="1"/>
</dbReference>
<dbReference type="GO" id="GO:0006281">
    <property type="term" value="P:DNA repair"/>
    <property type="evidence" value="ECO:0007669"/>
    <property type="project" value="InterPro"/>
</dbReference>
<feature type="transmembrane region" description="Helical" evidence="1">
    <location>
        <begin position="21"/>
        <end position="42"/>
    </location>
</feature>
<accession>A0A2Z4GD16</accession>
<evidence type="ECO:0000313" key="4">
    <source>
        <dbReference type="Proteomes" id="UP000249873"/>
    </source>
</evidence>
<evidence type="ECO:0000259" key="2">
    <source>
        <dbReference type="SMART" id="SM00278"/>
    </source>
</evidence>
<dbReference type="GO" id="GO:0015627">
    <property type="term" value="C:type II protein secretion system complex"/>
    <property type="evidence" value="ECO:0007669"/>
    <property type="project" value="TreeGrafter"/>
</dbReference>
<gene>
    <name evidence="3" type="ORF">DJ013_13495</name>
</gene>
<dbReference type="SUPFAM" id="SSF47781">
    <property type="entry name" value="RuvA domain 2-like"/>
    <property type="match status" value="3"/>
</dbReference>